<keyword evidence="6" id="KW-0342">GTP-binding</keyword>
<dbReference type="InterPro" id="IPR036925">
    <property type="entry name" value="TIF_IF2_dom3_sf"/>
</dbReference>
<dbReference type="SUPFAM" id="SSF52156">
    <property type="entry name" value="Initiation factor IF2/eIF5b, domain 3"/>
    <property type="match status" value="1"/>
</dbReference>
<dbReference type="Gene3D" id="3.40.50.300">
    <property type="entry name" value="P-loop containing nucleotide triphosphate hydrolases"/>
    <property type="match status" value="1"/>
</dbReference>
<dbReference type="InterPro" id="IPR053905">
    <property type="entry name" value="EF-G-like_DII"/>
</dbReference>
<dbReference type="InterPro" id="IPR027417">
    <property type="entry name" value="P-loop_NTPase"/>
</dbReference>
<dbReference type="Pfam" id="PF11987">
    <property type="entry name" value="IF-2"/>
    <property type="match status" value="1"/>
</dbReference>
<evidence type="ECO:0000256" key="3">
    <source>
        <dbReference type="ARBA" id="ARBA00022540"/>
    </source>
</evidence>
<evidence type="ECO:0000256" key="7">
    <source>
        <dbReference type="NCBIfam" id="TIGR00487"/>
    </source>
</evidence>
<keyword evidence="5 8" id="KW-0648">Protein biosynthesis</keyword>
<dbReference type="GO" id="GO:0005737">
    <property type="term" value="C:cytoplasm"/>
    <property type="evidence" value="ECO:0007669"/>
    <property type="project" value="UniProtKB-UniRule"/>
</dbReference>
<dbReference type="InterPro" id="IPR000795">
    <property type="entry name" value="T_Tr_GTP-bd_dom"/>
</dbReference>
<evidence type="ECO:0000313" key="10">
    <source>
        <dbReference type="EMBL" id="OGD67788.1"/>
    </source>
</evidence>
<proteinExistence type="inferred from homology"/>
<keyword evidence="3 8" id="KW-0396">Initiation factor</keyword>
<dbReference type="GO" id="GO:0003743">
    <property type="term" value="F:translation initiation factor activity"/>
    <property type="evidence" value="ECO:0007669"/>
    <property type="project" value="UniProtKB-UniRule"/>
</dbReference>
<keyword evidence="4" id="KW-0547">Nucleotide-binding</keyword>
<dbReference type="PRINTS" id="PR00315">
    <property type="entry name" value="ELONGATNFCT"/>
</dbReference>
<comment type="function">
    <text evidence="8">One of the essential components for the initiation of protein synthesis. Protects formylmethionyl-tRNA from spontaneous hydrolysis and promotes its binding to the 30S ribosomal subunits. Also involved in the hydrolysis of GTP during the formation of the 70S ribosomal complex.</text>
</comment>
<evidence type="ECO:0000256" key="2">
    <source>
        <dbReference type="ARBA" id="ARBA00020675"/>
    </source>
</evidence>
<dbReference type="FunFam" id="3.40.50.300:FF:000019">
    <property type="entry name" value="Translation initiation factor IF-2"/>
    <property type="match status" value="1"/>
</dbReference>
<dbReference type="InterPro" id="IPR023115">
    <property type="entry name" value="TIF_IF2_dom3"/>
</dbReference>
<comment type="similarity">
    <text evidence="1 8">Belongs to the TRAFAC class translation factor GTPase superfamily. Classic translation factor GTPase family. IF-2 subfamily.</text>
</comment>
<comment type="caution">
    <text evidence="10">The sequence shown here is derived from an EMBL/GenBank/DDBJ whole genome shotgun (WGS) entry which is preliminary data.</text>
</comment>
<dbReference type="PANTHER" id="PTHR43381:SF5">
    <property type="entry name" value="TR-TYPE G DOMAIN-CONTAINING PROTEIN"/>
    <property type="match status" value="1"/>
</dbReference>
<organism evidence="10 11">
    <name type="scientific">Candidatus Campbellbacteria bacterium RIFCSPLOWO2_02_35_12</name>
    <dbReference type="NCBI Taxonomy" id="1797580"/>
    <lineage>
        <taxon>Bacteria</taxon>
        <taxon>Candidatus Campbelliibacteriota</taxon>
    </lineage>
</organism>
<gene>
    <name evidence="10" type="ORF">A2Z61_01580</name>
</gene>
<dbReference type="GO" id="GO:0005525">
    <property type="term" value="F:GTP binding"/>
    <property type="evidence" value="ECO:0007669"/>
    <property type="project" value="UniProtKB-KW"/>
</dbReference>
<dbReference type="Gene3D" id="2.40.30.10">
    <property type="entry name" value="Translation factors"/>
    <property type="match status" value="2"/>
</dbReference>
<reference evidence="10 11" key="1">
    <citation type="journal article" date="2016" name="Nat. Commun.">
        <title>Thousands of microbial genomes shed light on interconnected biogeochemical processes in an aquifer system.</title>
        <authorList>
            <person name="Anantharaman K."/>
            <person name="Brown C.T."/>
            <person name="Hug L.A."/>
            <person name="Sharon I."/>
            <person name="Castelle C.J."/>
            <person name="Probst A.J."/>
            <person name="Thomas B.C."/>
            <person name="Singh A."/>
            <person name="Wilkins M.J."/>
            <person name="Karaoz U."/>
            <person name="Brodie E.L."/>
            <person name="Williams K.H."/>
            <person name="Hubbard S.S."/>
            <person name="Banfield J.F."/>
        </authorList>
    </citation>
    <scope>NUCLEOTIDE SEQUENCE [LARGE SCALE GENOMIC DNA]</scope>
</reference>
<dbReference type="PANTHER" id="PTHR43381">
    <property type="entry name" value="TRANSLATION INITIATION FACTOR IF-2-RELATED"/>
    <property type="match status" value="1"/>
</dbReference>
<evidence type="ECO:0000259" key="9">
    <source>
        <dbReference type="PROSITE" id="PS51722"/>
    </source>
</evidence>
<name>A0A1F5EK60_9BACT</name>
<protein>
    <recommendedName>
        <fullName evidence="2 7">Translation initiation factor IF-2</fullName>
    </recommendedName>
</protein>
<dbReference type="FunFam" id="3.40.50.10050:FF:000001">
    <property type="entry name" value="Translation initiation factor IF-2"/>
    <property type="match status" value="1"/>
</dbReference>
<dbReference type="NCBIfam" id="TIGR00231">
    <property type="entry name" value="small_GTP"/>
    <property type="match status" value="1"/>
</dbReference>
<dbReference type="Pfam" id="PF00009">
    <property type="entry name" value="GTP_EFTU"/>
    <property type="match status" value="1"/>
</dbReference>
<dbReference type="CDD" id="cd01887">
    <property type="entry name" value="IF2_eIF5B"/>
    <property type="match status" value="1"/>
</dbReference>
<sequence>MEKNKKSQKNISGKINASANKKIRRPPVVVIMGHIDHGKSTLLDYIRKTNIVDSESGGITQRISAYEVTNKDSSGVDRRITFLDTPGHEAFKKIRSCGANIADIAILVISAEEGVKEQTLEALKCIRENKMPFIIAINKIDKISANLEKTKQNLLENEIYLEGAGGDIPFIPISAKTGSGVSELLDMMLLIADIEDISGNLEIKASGVVIESSLDNQKGISATLIIKNGTLENGMFIVSEDNIAPIRIMENFRGEKINKASFSSPVRVFGFNKIPDAGLPFSSFHTKKEAEKALAQTDKKVLYIKNNQDENKLLEIPIILIADVFGAIDAMEYEIKKLKSDSIKIKIINKSVGAISEGDIKTAYSGKGALIIGFNTKIDTPARNLARQLNVEIKIFDVIYKISEWLEKIMKERTPKAEMKEKTGSAKILKIFSKLKDKQVLGGKILEGEFLLKENVNIMRRGENIGKGEIINLQQNKINVKQISDGGEFGAQIKARVEIFAGDIIEGFIMIKK</sequence>
<feature type="domain" description="Tr-type G" evidence="9">
    <location>
        <begin position="24"/>
        <end position="197"/>
    </location>
</feature>
<dbReference type="Gene3D" id="3.40.50.10050">
    <property type="entry name" value="Translation initiation factor IF- 2, domain 3"/>
    <property type="match status" value="1"/>
</dbReference>
<dbReference type="AlphaFoldDB" id="A0A1F5EK60"/>
<evidence type="ECO:0000256" key="8">
    <source>
        <dbReference type="RuleBase" id="RU000644"/>
    </source>
</evidence>
<dbReference type="EMBL" id="MFAC01000003">
    <property type="protein sequence ID" value="OGD67788.1"/>
    <property type="molecule type" value="Genomic_DNA"/>
</dbReference>
<accession>A0A1F5EK60</accession>
<evidence type="ECO:0000256" key="6">
    <source>
        <dbReference type="ARBA" id="ARBA00023134"/>
    </source>
</evidence>
<dbReference type="InterPro" id="IPR009000">
    <property type="entry name" value="Transl_B-barrel_sf"/>
</dbReference>
<dbReference type="NCBIfam" id="TIGR00487">
    <property type="entry name" value="IF-2"/>
    <property type="match status" value="1"/>
</dbReference>
<evidence type="ECO:0000313" key="11">
    <source>
        <dbReference type="Proteomes" id="UP000186029"/>
    </source>
</evidence>
<dbReference type="GO" id="GO:0003924">
    <property type="term" value="F:GTPase activity"/>
    <property type="evidence" value="ECO:0007669"/>
    <property type="project" value="InterPro"/>
</dbReference>
<dbReference type="InterPro" id="IPR005225">
    <property type="entry name" value="Small_GTP-bd"/>
</dbReference>
<dbReference type="STRING" id="1797580.A2Z61_01580"/>
<dbReference type="SUPFAM" id="SSF50447">
    <property type="entry name" value="Translation proteins"/>
    <property type="match status" value="2"/>
</dbReference>
<evidence type="ECO:0000256" key="1">
    <source>
        <dbReference type="ARBA" id="ARBA00007733"/>
    </source>
</evidence>
<dbReference type="PROSITE" id="PS51722">
    <property type="entry name" value="G_TR_2"/>
    <property type="match status" value="1"/>
</dbReference>
<dbReference type="InterPro" id="IPR000178">
    <property type="entry name" value="TF_IF2_bacterial-like"/>
</dbReference>
<evidence type="ECO:0000256" key="4">
    <source>
        <dbReference type="ARBA" id="ARBA00022741"/>
    </source>
</evidence>
<dbReference type="SUPFAM" id="SSF52540">
    <property type="entry name" value="P-loop containing nucleoside triphosphate hydrolases"/>
    <property type="match status" value="1"/>
</dbReference>
<dbReference type="Pfam" id="PF22042">
    <property type="entry name" value="EF-G_D2"/>
    <property type="match status" value="1"/>
</dbReference>
<evidence type="ECO:0000256" key="5">
    <source>
        <dbReference type="ARBA" id="ARBA00022917"/>
    </source>
</evidence>
<dbReference type="InterPro" id="IPR015760">
    <property type="entry name" value="TIF_IF2"/>
</dbReference>
<dbReference type="Proteomes" id="UP000186029">
    <property type="component" value="Unassembled WGS sequence"/>
</dbReference>